<dbReference type="RefSeq" id="WP_101560204.1">
    <property type="nucleotide sequence ID" value="NZ_CP113787.1"/>
</dbReference>
<accession>A0AA47FI17</accession>
<sequence length="225" mass="23129">MSFLGLRRHVAAWLVPVGVVGLCGCDVLTDDPLTASEVEAFLLEAATRAADAKGKAFQATVTAAASQRSTITETASLAQVKADATVEAAALASRSSAVADDLSEAESVDLEAKQAALGQALQGEDVGAIRLALGDLTWAVASVESAVAARRPPPNPDRLSAPTVDSEQEDPSGRAEVDDPARSWADGVTSQSPSDAPADTTPSGLQDSADDRRDPPVGQERSQEP</sequence>
<feature type="compositionally biased region" description="Basic and acidic residues" evidence="1">
    <location>
        <begin position="171"/>
        <end position="181"/>
    </location>
</feature>
<reference evidence="2" key="1">
    <citation type="submission" date="2022-11" db="EMBL/GenBank/DDBJ databases">
        <title>Dental biofilm bacteria. Genome sequencing and assembly.</title>
        <authorList>
            <person name="Robertsson C."/>
        </authorList>
    </citation>
    <scope>NUCLEOTIDE SEQUENCE</scope>
    <source>
        <strain evidence="2">CW</strain>
    </source>
</reference>
<evidence type="ECO:0000313" key="3">
    <source>
        <dbReference type="Proteomes" id="UP001163127"/>
    </source>
</evidence>
<organism evidence="2 3">
    <name type="scientific">Actinomyces naeslundii</name>
    <dbReference type="NCBI Taxonomy" id="1655"/>
    <lineage>
        <taxon>Bacteria</taxon>
        <taxon>Bacillati</taxon>
        <taxon>Actinomycetota</taxon>
        <taxon>Actinomycetes</taxon>
        <taxon>Actinomycetales</taxon>
        <taxon>Actinomycetaceae</taxon>
        <taxon>Actinomyces</taxon>
    </lineage>
</organism>
<gene>
    <name evidence="2" type="ORF">OFA60_11830</name>
</gene>
<name>A0AA47FI17_ACTNA</name>
<feature type="compositionally biased region" description="Basic and acidic residues" evidence="1">
    <location>
        <begin position="209"/>
        <end position="225"/>
    </location>
</feature>
<feature type="region of interest" description="Disordered" evidence="1">
    <location>
        <begin position="146"/>
        <end position="225"/>
    </location>
</feature>
<dbReference type="EMBL" id="CP113787">
    <property type="protein sequence ID" value="WAL42706.1"/>
    <property type="molecule type" value="Genomic_DNA"/>
</dbReference>
<proteinExistence type="predicted"/>
<protein>
    <recommendedName>
        <fullName evidence="4">Lipoprotein</fullName>
    </recommendedName>
</protein>
<evidence type="ECO:0000256" key="1">
    <source>
        <dbReference type="SAM" id="MobiDB-lite"/>
    </source>
</evidence>
<dbReference type="PROSITE" id="PS51257">
    <property type="entry name" value="PROKAR_LIPOPROTEIN"/>
    <property type="match status" value="1"/>
</dbReference>
<dbReference type="AlphaFoldDB" id="A0AA47FI17"/>
<evidence type="ECO:0008006" key="4">
    <source>
        <dbReference type="Google" id="ProtNLM"/>
    </source>
</evidence>
<dbReference type="Proteomes" id="UP001163127">
    <property type="component" value="Chromosome"/>
</dbReference>
<evidence type="ECO:0000313" key="2">
    <source>
        <dbReference type="EMBL" id="WAL42706.1"/>
    </source>
</evidence>
<feature type="compositionally biased region" description="Polar residues" evidence="1">
    <location>
        <begin position="188"/>
        <end position="206"/>
    </location>
</feature>